<dbReference type="EMBL" id="AZIL01002442">
    <property type="protein sequence ID" value="EWM21629.1"/>
    <property type="molecule type" value="Genomic_DNA"/>
</dbReference>
<protein>
    <submittedName>
        <fullName evidence="4">Acyl transferase/acyl hydrolase/lysophospholipase</fullName>
    </submittedName>
</protein>
<dbReference type="Pfam" id="PF01734">
    <property type="entry name" value="Patatin"/>
    <property type="match status" value="1"/>
</dbReference>
<feature type="active site" description="Proton acceptor" evidence="2">
    <location>
        <position position="233"/>
    </location>
</feature>
<evidence type="ECO:0000313" key="4">
    <source>
        <dbReference type="EMBL" id="EWM21629.1"/>
    </source>
</evidence>
<gene>
    <name evidence="4" type="ORF">Naga_100012g87</name>
</gene>
<dbReference type="GO" id="GO:0004806">
    <property type="term" value="F:triacylglycerol lipase activity"/>
    <property type="evidence" value="ECO:0007669"/>
    <property type="project" value="TreeGrafter"/>
</dbReference>
<dbReference type="SUPFAM" id="SSF52151">
    <property type="entry name" value="FabD/lysophospholipase-like"/>
    <property type="match status" value="1"/>
</dbReference>
<dbReference type="InterPro" id="IPR033562">
    <property type="entry name" value="PLPL"/>
</dbReference>
<evidence type="ECO:0000313" key="5">
    <source>
        <dbReference type="Proteomes" id="UP000019335"/>
    </source>
</evidence>
<dbReference type="InterPro" id="IPR002641">
    <property type="entry name" value="PNPLA_dom"/>
</dbReference>
<dbReference type="Gene3D" id="3.40.1090.10">
    <property type="entry name" value="Cytosolic phospholipase A2 catalytic domain"/>
    <property type="match status" value="1"/>
</dbReference>
<comment type="caution">
    <text evidence="4">The sequence shown here is derived from an EMBL/GenBank/DDBJ whole genome shotgun (WGS) entry which is preliminary data.</text>
</comment>
<dbReference type="OrthoDB" id="197155at2759"/>
<dbReference type="PROSITE" id="PS51635">
    <property type="entry name" value="PNPLA"/>
    <property type="match status" value="1"/>
</dbReference>
<accession>W7TLM8</accession>
<comment type="caution">
    <text evidence="2">Lacks conserved residue(s) required for the propagation of feature annotation.</text>
</comment>
<dbReference type="GO" id="GO:0005737">
    <property type="term" value="C:cytoplasm"/>
    <property type="evidence" value="ECO:0007669"/>
    <property type="project" value="TreeGrafter"/>
</dbReference>
<dbReference type="InterPro" id="IPR016035">
    <property type="entry name" value="Acyl_Trfase/lysoPLipase"/>
</dbReference>
<dbReference type="GO" id="GO:0019433">
    <property type="term" value="P:triglyceride catabolic process"/>
    <property type="evidence" value="ECO:0007669"/>
    <property type="project" value="TreeGrafter"/>
</dbReference>
<evidence type="ECO:0000256" key="1">
    <source>
        <dbReference type="ARBA" id="ARBA00023098"/>
    </source>
</evidence>
<feature type="short sequence motif" description="GXSXG" evidence="2">
    <location>
        <begin position="111"/>
        <end position="115"/>
    </location>
</feature>
<dbReference type="GO" id="GO:0005811">
    <property type="term" value="C:lipid droplet"/>
    <property type="evidence" value="ECO:0007669"/>
    <property type="project" value="TreeGrafter"/>
</dbReference>
<name>W7TLM8_9STRA</name>
<keyword evidence="2" id="KW-0442">Lipid degradation</keyword>
<evidence type="ECO:0000259" key="3">
    <source>
        <dbReference type="PROSITE" id="PS51635"/>
    </source>
</evidence>
<dbReference type="AlphaFoldDB" id="W7TLM8"/>
<feature type="short sequence motif" description="DGA/G" evidence="2">
    <location>
        <begin position="233"/>
        <end position="235"/>
    </location>
</feature>
<dbReference type="PANTHER" id="PTHR12406:SF7">
    <property type="entry name" value="PATATIN-LIKE PHOSPHOLIPASE DOMAIN-CONTAINING PROTEIN 4"/>
    <property type="match status" value="1"/>
</dbReference>
<keyword evidence="4" id="KW-0808">Transferase</keyword>
<dbReference type="GO" id="GO:0016740">
    <property type="term" value="F:transferase activity"/>
    <property type="evidence" value="ECO:0007669"/>
    <property type="project" value="UniProtKB-KW"/>
</dbReference>
<dbReference type="Proteomes" id="UP000019335">
    <property type="component" value="Unassembled WGS sequence"/>
</dbReference>
<keyword evidence="2 4" id="KW-0378">Hydrolase</keyword>
<dbReference type="GO" id="GO:0055088">
    <property type="term" value="P:lipid homeostasis"/>
    <property type="evidence" value="ECO:0007669"/>
    <property type="project" value="TreeGrafter"/>
</dbReference>
<sequence length="328" mass="36284">MPQRVTRRTCQSFSSVAFLVRRASPSFLRANCCQPPRHACTAFLRTRHSTYGVRMRPIKWLSTRAKNCRIVNRKEYSFSFSGAGFLSPFHIGVVQALQEEGLLTKKSKLAGASGGALVAASTVCGISPSEQMLAYKEITRSCRTAGFLGRVRGTLLESLEAGLPPNAHDLANESLTVAVMRIWPTFQLQPELLHHFHSRQDLLDSLLASSHLPLYLDSAQPFWTRFRAGLYVDGGLIDLVPPVPDAIKVCVLPGHFLFRDDLHVTPHLLGSTYPFSLQQTMQWAFVAPPDDVADELLRMGHQAAIKWVQSGCIQESRGIDASAEEGNN</sequence>
<keyword evidence="1 2" id="KW-0443">Lipid metabolism</keyword>
<dbReference type="PANTHER" id="PTHR12406">
    <property type="entry name" value="CALCIUM-INDEPENDENT PHOSPHOLIPASE A2 IPLA2 -RELATED"/>
    <property type="match status" value="1"/>
</dbReference>
<evidence type="ECO:0000256" key="2">
    <source>
        <dbReference type="PROSITE-ProRule" id="PRU01161"/>
    </source>
</evidence>
<proteinExistence type="predicted"/>
<feature type="active site" description="Nucleophile" evidence="2">
    <location>
        <position position="113"/>
    </location>
</feature>
<dbReference type="GO" id="GO:0016020">
    <property type="term" value="C:membrane"/>
    <property type="evidence" value="ECO:0007669"/>
    <property type="project" value="TreeGrafter"/>
</dbReference>
<feature type="domain" description="PNPLA" evidence="3">
    <location>
        <begin position="78"/>
        <end position="247"/>
    </location>
</feature>
<keyword evidence="5" id="KW-1185">Reference proteome</keyword>
<reference evidence="4 5" key="1">
    <citation type="journal article" date="2014" name="Mol. Plant">
        <title>Chromosome Scale Genome Assembly and Transcriptome Profiling of Nannochloropsis gaditana in Nitrogen Depletion.</title>
        <authorList>
            <person name="Corteggiani Carpinelli E."/>
            <person name="Telatin A."/>
            <person name="Vitulo N."/>
            <person name="Forcato C."/>
            <person name="D'Angelo M."/>
            <person name="Schiavon R."/>
            <person name="Vezzi A."/>
            <person name="Giacometti G.M."/>
            <person name="Morosinotto T."/>
            <person name="Valle G."/>
        </authorList>
    </citation>
    <scope>NUCLEOTIDE SEQUENCE [LARGE SCALE GENOMIC DNA]</scope>
    <source>
        <strain evidence="4 5">B-31</strain>
    </source>
</reference>
<organism evidence="4 5">
    <name type="scientific">Nannochloropsis gaditana</name>
    <dbReference type="NCBI Taxonomy" id="72520"/>
    <lineage>
        <taxon>Eukaryota</taxon>
        <taxon>Sar</taxon>
        <taxon>Stramenopiles</taxon>
        <taxon>Ochrophyta</taxon>
        <taxon>Eustigmatophyceae</taxon>
        <taxon>Eustigmatales</taxon>
        <taxon>Monodopsidaceae</taxon>
        <taxon>Nannochloropsis</taxon>
    </lineage>
</organism>